<dbReference type="GO" id="GO:0005829">
    <property type="term" value="C:cytosol"/>
    <property type="evidence" value="ECO:0007669"/>
    <property type="project" value="TreeGrafter"/>
</dbReference>
<accession>A0A520MU03</accession>
<dbReference type="Gene3D" id="3.30.1490.190">
    <property type="match status" value="1"/>
</dbReference>
<keyword evidence="7 12" id="KW-0479">Metal-binding</keyword>
<comment type="subcellular location">
    <subcellularLocation>
        <location evidence="1 14">Cytoplasm</location>
    </subcellularLocation>
</comment>
<keyword evidence="8 12" id="KW-0862">Zinc</keyword>
<feature type="binding site" evidence="13">
    <location>
        <position position="92"/>
    </location>
    <ligand>
        <name>Fe cation</name>
        <dbReference type="ChEBI" id="CHEBI:24875"/>
    </ligand>
</feature>
<comment type="cofactor">
    <cofactor evidence="12">
        <name>Zn(2+)</name>
        <dbReference type="ChEBI" id="CHEBI:29105"/>
    </cofactor>
    <text evidence="12">Binds 1 zinc ion per subunit.</text>
</comment>
<gene>
    <name evidence="14 15" type="primary">fur</name>
    <name evidence="15" type="ORF">EVA99_01025</name>
</gene>
<evidence type="ECO:0000256" key="5">
    <source>
        <dbReference type="ARBA" id="ARBA00022490"/>
    </source>
</evidence>
<evidence type="ECO:0000256" key="7">
    <source>
        <dbReference type="ARBA" id="ARBA00022723"/>
    </source>
</evidence>
<dbReference type="NCBIfam" id="NF006999">
    <property type="entry name" value="PRK09462.1"/>
    <property type="match status" value="1"/>
</dbReference>
<protein>
    <recommendedName>
        <fullName evidence="4 14">Ferric uptake regulation protein</fullName>
    </recommendedName>
</protein>
<dbReference type="GO" id="GO:0003700">
    <property type="term" value="F:DNA-binding transcription factor activity"/>
    <property type="evidence" value="ECO:0007669"/>
    <property type="project" value="UniProtKB-UniRule"/>
</dbReference>
<evidence type="ECO:0000256" key="4">
    <source>
        <dbReference type="ARBA" id="ARBA00020910"/>
    </source>
</evidence>
<comment type="caution">
    <text evidence="15">The sequence shown here is derived from an EMBL/GenBank/DDBJ whole genome shotgun (WGS) entry which is preliminary data.</text>
</comment>
<evidence type="ECO:0000256" key="8">
    <source>
        <dbReference type="ARBA" id="ARBA00022833"/>
    </source>
</evidence>
<evidence type="ECO:0000256" key="10">
    <source>
        <dbReference type="ARBA" id="ARBA00023125"/>
    </source>
</evidence>
<dbReference type="InterPro" id="IPR043135">
    <property type="entry name" value="Fur_C"/>
</dbReference>
<evidence type="ECO:0000256" key="9">
    <source>
        <dbReference type="ARBA" id="ARBA00023015"/>
    </source>
</evidence>
<evidence type="ECO:0000256" key="14">
    <source>
        <dbReference type="RuleBase" id="RU364037"/>
    </source>
</evidence>
<keyword evidence="13 14" id="KW-0408">Iron</keyword>
<dbReference type="CDD" id="cd07153">
    <property type="entry name" value="Fur_like"/>
    <property type="match status" value="1"/>
</dbReference>
<dbReference type="FunFam" id="1.10.10.10:FF:000007">
    <property type="entry name" value="Ferric uptake regulation protein"/>
    <property type="match status" value="1"/>
</dbReference>
<dbReference type="InterPro" id="IPR036390">
    <property type="entry name" value="WH_DNA-bd_sf"/>
</dbReference>
<comment type="cofactor">
    <cofactor evidence="13">
        <name>Mn(2+)</name>
        <dbReference type="ChEBI" id="CHEBI:29035"/>
    </cofactor>
    <cofactor evidence="13">
        <name>Fe(2+)</name>
        <dbReference type="ChEBI" id="CHEBI:29033"/>
    </cofactor>
    <text evidence="13">Binds 1 Mn(2+) or Fe(2+) ion per subunit.</text>
</comment>
<dbReference type="EMBL" id="SHBL01000004">
    <property type="protein sequence ID" value="RZO24701.1"/>
    <property type="molecule type" value="Genomic_DNA"/>
</dbReference>
<dbReference type="GO" id="GO:0008270">
    <property type="term" value="F:zinc ion binding"/>
    <property type="evidence" value="ECO:0007669"/>
    <property type="project" value="TreeGrafter"/>
</dbReference>
<evidence type="ECO:0000256" key="6">
    <source>
        <dbReference type="ARBA" id="ARBA00022491"/>
    </source>
</evidence>
<keyword evidence="5 14" id="KW-0963">Cytoplasm</keyword>
<keyword evidence="10 14" id="KW-0238">DNA-binding</keyword>
<dbReference type="Pfam" id="PF01475">
    <property type="entry name" value="FUR"/>
    <property type="match status" value="1"/>
</dbReference>
<evidence type="ECO:0000256" key="3">
    <source>
        <dbReference type="ARBA" id="ARBA00011738"/>
    </source>
</evidence>
<evidence type="ECO:0000313" key="15">
    <source>
        <dbReference type="EMBL" id="RZO24701.1"/>
    </source>
</evidence>
<keyword evidence="9 14" id="KW-0805">Transcription regulation</keyword>
<evidence type="ECO:0000256" key="12">
    <source>
        <dbReference type="PIRSR" id="PIRSR602481-1"/>
    </source>
</evidence>
<dbReference type="Gene3D" id="1.10.10.10">
    <property type="entry name" value="Winged helix-like DNA-binding domain superfamily/Winged helix DNA-binding domain"/>
    <property type="match status" value="1"/>
</dbReference>
<feature type="binding site" evidence="12">
    <location>
        <position position="96"/>
    </location>
    <ligand>
        <name>Zn(2+)</name>
        <dbReference type="ChEBI" id="CHEBI:29105"/>
    </ligand>
</feature>
<dbReference type="GO" id="GO:1900705">
    <property type="term" value="P:negative regulation of siderophore biosynthetic process"/>
    <property type="evidence" value="ECO:0007669"/>
    <property type="project" value="TreeGrafter"/>
</dbReference>
<keyword evidence="11 14" id="KW-0804">Transcription</keyword>
<name>A0A520MU03_9GAMM</name>
<organism evidence="15 16">
    <name type="scientific">SAR86 cluster bacterium</name>
    <dbReference type="NCBI Taxonomy" id="2030880"/>
    <lineage>
        <taxon>Bacteria</taxon>
        <taxon>Pseudomonadati</taxon>
        <taxon>Pseudomonadota</taxon>
        <taxon>Gammaproteobacteria</taxon>
        <taxon>SAR86 cluster</taxon>
    </lineage>
</organism>
<proteinExistence type="inferred from homology"/>
<dbReference type="SUPFAM" id="SSF46785">
    <property type="entry name" value="Winged helix' DNA-binding domain"/>
    <property type="match status" value="1"/>
</dbReference>
<comment type="similarity">
    <text evidence="2 14">Belongs to the Fur family.</text>
</comment>
<keyword evidence="6 14" id="KW-0678">Repressor</keyword>
<sequence length="139" mass="16134">MSDKTNTNLKEAGLKATLPRIKILEILQRTSGTEDHFTAEEIYKELVLNNYDVGLATVYRVLTQFENARIVVKHQFESNKSVYELNDPLNHDHMVCVDTGETTEFYDEEIKNKQREIASKHGYELLDQSIVLYVKKIKK</sequence>
<dbReference type="PANTHER" id="PTHR33202:SF2">
    <property type="entry name" value="FERRIC UPTAKE REGULATION PROTEIN"/>
    <property type="match status" value="1"/>
</dbReference>
<comment type="subunit">
    <text evidence="3 14">Homodimer.</text>
</comment>
<reference evidence="15 16" key="1">
    <citation type="submission" date="2019-02" db="EMBL/GenBank/DDBJ databases">
        <title>Prokaryotic population dynamics and viral predation in marine succession experiment using metagenomics: the confinement effect.</title>
        <authorList>
            <person name="Haro-Moreno J.M."/>
            <person name="Rodriguez-Valera F."/>
            <person name="Lopez-Perez M."/>
        </authorList>
    </citation>
    <scope>NUCLEOTIDE SEQUENCE [LARGE SCALE GENOMIC DNA]</scope>
    <source>
        <strain evidence="15">MED-G166</strain>
    </source>
</reference>
<evidence type="ECO:0000256" key="1">
    <source>
        <dbReference type="ARBA" id="ARBA00004496"/>
    </source>
</evidence>
<dbReference type="GO" id="GO:0045892">
    <property type="term" value="P:negative regulation of DNA-templated transcription"/>
    <property type="evidence" value="ECO:0007669"/>
    <property type="project" value="TreeGrafter"/>
</dbReference>
<dbReference type="PANTHER" id="PTHR33202">
    <property type="entry name" value="ZINC UPTAKE REGULATION PROTEIN"/>
    <property type="match status" value="1"/>
</dbReference>
<evidence type="ECO:0000256" key="13">
    <source>
        <dbReference type="PIRSR" id="PIRSR602481-2"/>
    </source>
</evidence>
<evidence type="ECO:0000256" key="2">
    <source>
        <dbReference type="ARBA" id="ARBA00007957"/>
    </source>
</evidence>
<evidence type="ECO:0000256" key="11">
    <source>
        <dbReference type="ARBA" id="ARBA00023163"/>
    </source>
</evidence>
<dbReference type="InterPro" id="IPR002481">
    <property type="entry name" value="FUR"/>
</dbReference>
<dbReference type="InterPro" id="IPR036388">
    <property type="entry name" value="WH-like_DNA-bd_sf"/>
</dbReference>
<dbReference type="GO" id="GO:0000976">
    <property type="term" value="F:transcription cis-regulatory region binding"/>
    <property type="evidence" value="ECO:0007669"/>
    <property type="project" value="TreeGrafter"/>
</dbReference>
<evidence type="ECO:0000313" key="16">
    <source>
        <dbReference type="Proteomes" id="UP000320146"/>
    </source>
</evidence>
<dbReference type="AlphaFoldDB" id="A0A520MU03"/>
<dbReference type="Proteomes" id="UP000320146">
    <property type="component" value="Unassembled WGS sequence"/>
</dbReference>